<organism evidence="3 4">
    <name type="scientific">Anaerosphaera aminiphila DSM 21120</name>
    <dbReference type="NCBI Taxonomy" id="1120995"/>
    <lineage>
        <taxon>Bacteria</taxon>
        <taxon>Bacillati</taxon>
        <taxon>Bacillota</taxon>
        <taxon>Tissierellia</taxon>
        <taxon>Tissierellales</taxon>
        <taxon>Peptoniphilaceae</taxon>
        <taxon>Anaerosphaera</taxon>
    </lineage>
</organism>
<dbReference type="GO" id="GO:0051301">
    <property type="term" value="P:cell division"/>
    <property type="evidence" value="ECO:0007669"/>
    <property type="project" value="UniProtKB-KW"/>
</dbReference>
<keyword evidence="1" id="KW-0175">Coiled coil</keyword>
<keyword evidence="2" id="KW-0472">Membrane</keyword>
<feature type="coiled-coil region" evidence="1">
    <location>
        <begin position="43"/>
        <end position="77"/>
    </location>
</feature>
<dbReference type="STRING" id="1120995.SAMN02745245_01317"/>
<protein>
    <submittedName>
        <fullName evidence="3">Cell division protein FtsB</fullName>
    </submittedName>
</protein>
<name>A0A1M5SY89_9FIRM</name>
<dbReference type="AlphaFoldDB" id="A0A1M5SY89"/>
<reference evidence="3 4" key="1">
    <citation type="submission" date="2016-11" db="EMBL/GenBank/DDBJ databases">
        <authorList>
            <person name="Jaros S."/>
            <person name="Januszkiewicz K."/>
            <person name="Wedrychowicz H."/>
        </authorList>
    </citation>
    <scope>NUCLEOTIDE SEQUENCE [LARGE SCALE GENOMIC DNA]</scope>
    <source>
        <strain evidence="3 4">DSM 21120</strain>
    </source>
</reference>
<evidence type="ECO:0000313" key="3">
    <source>
        <dbReference type="EMBL" id="SHH43471.1"/>
    </source>
</evidence>
<keyword evidence="4" id="KW-1185">Reference proteome</keyword>
<evidence type="ECO:0000313" key="4">
    <source>
        <dbReference type="Proteomes" id="UP000184032"/>
    </source>
</evidence>
<gene>
    <name evidence="3" type="ORF">SAMN02745245_01317</name>
</gene>
<keyword evidence="2" id="KW-0812">Transmembrane</keyword>
<keyword evidence="3" id="KW-0132">Cell division</keyword>
<dbReference type="RefSeq" id="WP_073184881.1">
    <property type="nucleotide sequence ID" value="NZ_FQXI01000009.1"/>
</dbReference>
<proteinExistence type="predicted"/>
<evidence type="ECO:0000256" key="2">
    <source>
        <dbReference type="SAM" id="Phobius"/>
    </source>
</evidence>
<dbReference type="EMBL" id="FQXI01000009">
    <property type="protein sequence ID" value="SHH43471.1"/>
    <property type="molecule type" value="Genomic_DNA"/>
</dbReference>
<sequence>MSVKNKKAYKFKIFNKSSKNNLYITLVIVMIILFGATITYAQLTNLDKQIIAQQKELEELEKTKSSLLGEIKGIKSSSQIQEEAMYKLGMVYPKQEQIVYVDISKDEKQKDVNNNVFLSPIISVLKSFTKN</sequence>
<dbReference type="InterPro" id="IPR007060">
    <property type="entry name" value="FtsL/DivIC"/>
</dbReference>
<accession>A0A1M5SY89</accession>
<dbReference type="Pfam" id="PF04977">
    <property type="entry name" value="DivIC"/>
    <property type="match status" value="1"/>
</dbReference>
<keyword evidence="2" id="KW-1133">Transmembrane helix</keyword>
<dbReference type="OrthoDB" id="1707751at2"/>
<evidence type="ECO:0000256" key="1">
    <source>
        <dbReference type="SAM" id="Coils"/>
    </source>
</evidence>
<dbReference type="Proteomes" id="UP000184032">
    <property type="component" value="Unassembled WGS sequence"/>
</dbReference>
<feature type="transmembrane region" description="Helical" evidence="2">
    <location>
        <begin position="21"/>
        <end position="43"/>
    </location>
</feature>
<keyword evidence="3" id="KW-0131">Cell cycle</keyword>